<organism evidence="1 2">
    <name type="scientific">Thelohanellus kitauei</name>
    <name type="common">Myxosporean</name>
    <dbReference type="NCBI Taxonomy" id="669202"/>
    <lineage>
        <taxon>Eukaryota</taxon>
        <taxon>Metazoa</taxon>
        <taxon>Cnidaria</taxon>
        <taxon>Myxozoa</taxon>
        <taxon>Myxosporea</taxon>
        <taxon>Bivalvulida</taxon>
        <taxon>Platysporina</taxon>
        <taxon>Myxobolidae</taxon>
        <taxon>Thelohanellus</taxon>
    </lineage>
</organism>
<dbReference type="OrthoDB" id="10047020at2759"/>
<comment type="caution">
    <text evidence="1">The sequence shown here is derived from an EMBL/GenBank/DDBJ whole genome shotgun (WGS) entry which is preliminary data.</text>
</comment>
<keyword evidence="2" id="KW-1185">Reference proteome</keyword>
<reference evidence="1 2" key="1">
    <citation type="journal article" date="2014" name="Genome Biol. Evol.">
        <title>The genome of the myxosporean Thelohanellus kitauei shows adaptations to nutrient acquisition within its fish host.</title>
        <authorList>
            <person name="Yang Y."/>
            <person name="Xiong J."/>
            <person name="Zhou Z."/>
            <person name="Huo F."/>
            <person name="Miao W."/>
            <person name="Ran C."/>
            <person name="Liu Y."/>
            <person name="Zhang J."/>
            <person name="Feng J."/>
            <person name="Wang M."/>
            <person name="Wang M."/>
            <person name="Wang L."/>
            <person name="Yao B."/>
        </authorList>
    </citation>
    <scope>NUCLEOTIDE SEQUENCE [LARGE SCALE GENOMIC DNA]</scope>
    <source>
        <strain evidence="1">Wuqing</strain>
    </source>
</reference>
<evidence type="ECO:0000313" key="2">
    <source>
        <dbReference type="Proteomes" id="UP000031668"/>
    </source>
</evidence>
<dbReference type="AlphaFoldDB" id="A0A0C2MPD2"/>
<name>A0A0C2MPD2_THEKT</name>
<gene>
    <name evidence="1" type="ORF">RF11_08056</name>
</gene>
<dbReference type="Proteomes" id="UP000031668">
    <property type="component" value="Unassembled WGS sequence"/>
</dbReference>
<dbReference type="EMBL" id="JWZT01004661">
    <property type="protein sequence ID" value="KII63526.1"/>
    <property type="molecule type" value="Genomic_DNA"/>
</dbReference>
<accession>A0A0C2MPD2</accession>
<evidence type="ECO:0000313" key="1">
    <source>
        <dbReference type="EMBL" id="KII63526.1"/>
    </source>
</evidence>
<proteinExistence type="predicted"/>
<sequence length="184" mass="21522">MNNDSYSSTDLILIKKFLQDLIVGLSDETYIQKLQNTRQPFMYENLMRSHLSMISDDLIDSVFSGLWSDIINNVEYFVPEDSVVDEFEIYRRAMTKIVLSFNELTYFSKNLANYCYMSLCTEISPQNSNHMHDSVSIKGSNTTSQTNIYGKPTFTSLLRYFILIYERKFIFGDIKSKFANLNFY</sequence>
<protein>
    <submittedName>
        <fullName evidence="1">Uncharacterized protein</fullName>
    </submittedName>
</protein>